<dbReference type="Pfam" id="PF12796">
    <property type="entry name" value="Ank_2"/>
    <property type="match status" value="4"/>
</dbReference>
<reference evidence="3" key="1">
    <citation type="submission" date="2015-09" db="EMBL/GenBank/DDBJ databases">
        <title>Draft Genome Sequences of Two Novel Amoeba-resistant Intranuclear Bacteria, Candidatus Berkiella cookevillensis and Candidatus Berkiella aquae.</title>
        <authorList>
            <person name="Mehari Y.T."/>
            <person name="Arivett B.A."/>
            <person name="Farone A.L."/>
            <person name="Gunderson J.H."/>
            <person name="Farone M.B."/>
        </authorList>
    </citation>
    <scope>NUCLEOTIDE SEQUENCE [LARGE SCALE GENOMIC DNA]</scope>
    <source>
        <strain evidence="3">HT99</strain>
    </source>
</reference>
<evidence type="ECO:0000313" key="4">
    <source>
        <dbReference type="EMBL" id="MCS5710092.1"/>
    </source>
</evidence>
<evidence type="ECO:0000256" key="1">
    <source>
        <dbReference type="PROSITE-ProRule" id="PRU00023"/>
    </source>
</evidence>
<protein>
    <submittedName>
        <fullName evidence="4">Ankyrin repeat domain-containing protein</fullName>
    </submittedName>
    <submittedName>
        <fullName evidence="3">Ankyrin repeats (3 copies)</fullName>
    </submittedName>
</protein>
<dbReference type="OrthoDB" id="5649561at2"/>
<dbReference type="AlphaFoldDB" id="A0A0Q9YM89"/>
<dbReference type="Proteomes" id="UP000051497">
    <property type="component" value="Unassembled WGS sequence"/>
</dbReference>
<evidence type="ECO:0000313" key="5">
    <source>
        <dbReference type="Proteomes" id="UP000051497"/>
    </source>
</evidence>
<organism evidence="3">
    <name type="scientific">Candidatus Berkiella aquae</name>
    <dbReference type="NCBI Taxonomy" id="295108"/>
    <lineage>
        <taxon>Bacteria</taxon>
        <taxon>Pseudomonadati</taxon>
        <taxon>Pseudomonadota</taxon>
        <taxon>Gammaproteobacteria</taxon>
        <taxon>Candidatus Berkiellales</taxon>
        <taxon>Candidatus Berkiellaceae</taxon>
        <taxon>Candidatus Berkiella</taxon>
    </lineage>
</organism>
<dbReference type="PROSITE" id="PS50297">
    <property type="entry name" value="ANK_REP_REGION"/>
    <property type="match status" value="3"/>
</dbReference>
<feature type="repeat" description="ANK" evidence="1">
    <location>
        <begin position="506"/>
        <end position="538"/>
    </location>
</feature>
<dbReference type="SMART" id="SM00248">
    <property type="entry name" value="ANK"/>
    <property type="match status" value="12"/>
</dbReference>
<name>A0A0Q9YM89_9GAMM</name>
<dbReference type="EMBL" id="LKAJ01000007">
    <property type="protein sequence ID" value="KRG20953.1"/>
    <property type="molecule type" value="Genomic_DNA"/>
</dbReference>
<keyword evidence="5" id="KW-1185">Reference proteome</keyword>
<dbReference type="PROSITE" id="PS50088">
    <property type="entry name" value="ANK_REPEAT"/>
    <property type="match status" value="5"/>
</dbReference>
<sequence length="1125" mass="128314">MIGKAISAFHYNFFHYPHTKKLIEAITKNDLPTFKKELKNSKDWDADGFPRSLLHEAIAQQKIEFVEALIENDVDVNEICEGMSALGRAIELKNIPIITLLLKKGANPHFGKSYGLPTLLPNSRATEKLIYDYRLNRNNPRKSNTLLPYLKEIEALLRQEKSLFERYQSQFQQASAIWETTLLPSMSSIDPPIITDSVEVPSIIIYSTSRYSPVEIADLLKTMPSESSEWKGLNQQLQRAQNESQEIEDIIKDYQTALTKKGLKAKIQLIHEYNPKVTNQLHAKFIYPNPQNLFQKEFQALEKTINRYPLPLLEALKNNDLSAACECVYQEWLTQIEPALHVACRTQALDIVELLLQGQTDVNQVFQGMTPLQIALASHNEQLAMMLVAQYGANPNEMIQDQSALHFAATQNWPQLTNALLKHGADTTLTCQNETPVDAAIRLRHKAVLQVYKNFEQSAPAHHLLSKHKTPNSSVFSWHTAAKLNDLEQMNALESLNIDCNAFDRQMGTPLHYAITCGQLEAVSRLLRNGADVSIKLNNRDIMEHACHLARLAPVNHLKIIEMLINENVHLHSSINRGALLNFCINHHLWDSVKRLIWQNASFDDKTTPPLLTAISYSPDYINMELVALLLSKGHFTQTSLWCMKHNVPTPLDEAIMSGNLSLLKLLFPYIRDLKEVTKRPPLHTAIRHGAPRNIIRFLIGQGCDSNEVYQDFTPLQLAIIHGNKDLAQDLAIRAEDLNHQDNDGNTALHLALEHHSKRHDLQKLIRNLIHYGANPYIYNQQGICAMDRIALNPDLQDLVTSHHDNAPRNALTLVLNNERMHSQLLHDENFGEAGLNWFHEQAQNKHNVQACLTWLITQYPELSQFVQEHLDCEYHQRLIDNQATLLAKFAELCPQTAALPCEESVQEVSTAALPCEESAQEEVNEGNESDPEILAEVYLTWMMANHSDIASFIHNLSEDYYHYLEIRYGELSQHMSTIDETRINGPEFILAPCNEMDLAWINEQFLHNVPAHACLTWLMANHETIANFVQQNHKDYADYLEQYYVETRSTLEAPPVEDTPANHYLALLERLEAHCHEGRALLAQIQMAGYPLTLAYQQYQQDLAPWSQAQPQQDTYMDIVKCER</sequence>
<evidence type="ECO:0000313" key="3">
    <source>
        <dbReference type="EMBL" id="KRG20953.1"/>
    </source>
</evidence>
<keyword evidence="2" id="KW-0175">Coiled coil</keyword>
<feature type="repeat" description="ANK" evidence="1">
    <location>
        <begin position="711"/>
        <end position="743"/>
    </location>
</feature>
<keyword evidence="1" id="KW-0040">ANK repeat</keyword>
<dbReference type="Gene3D" id="1.25.40.20">
    <property type="entry name" value="Ankyrin repeat-containing domain"/>
    <property type="match status" value="4"/>
</dbReference>
<dbReference type="PANTHER" id="PTHR24118:SF100">
    <property type="entry name" value="FYVE-TYPE DOMAIN-CONTAINING PROTEIN"/>
    <property type="match status" value="1"/>
</dbReference>
<evidence type="ECO:0000256" key="2">
    <source>
        <dbReference type="SAM" id="Coils"/>
    </source>
</evidence>
<dbReference type="PANTHER" id="PTHR24118">
    <property type="entry name" value="POTE ANKYRIN DOMAIN"/>
    <property type="match status" value="1"/>
</dbReference>
<gene>
    <name evidence="4" type="ORF">HT99x_001485</name>
    <name evidence="3" type="ORF">HT99x_01873</name>
</gene>
<accession>A0A0Q9YM89</accession>
<dbReference type="InterPro" id="IPR002110">
    <property type="entry name" value="Ankyrin_rpt"/>
</dbReference>
<dbReference type="InterPro" id="IPR036770">
    <property type="entry name" value="Ankyrin_rpt-contain_sf"/>
</dbReference>
<dbReference type="EMBL" id="LKAJ02000001">
    <property type="protein sequence ID" value="MCS5710092.1"/>
    <property type="molecule type" value="Genomic_DNA"/>
</dbReference>
<reference evidence="4" key="2">
    <citation type="journal article" date="2016" name="Genome Announc.">
        <title>Draft Genome Sequences of Two Novel Amoeba-Resistant Intranuclear Bacteria, 'Candidatus Berkiella cookevillensis' and 'Candidatus Berkiella aquae'.</title>
        <authorList>
            <person name="Mehari Y.T."/>
            <person name="Arivett B.A."/>
            <person name="Farone A.L."/>
            <person name="Gunderson J.H."/>
            <person name="Farone M.B."/>
        </authorList>
    </citation>
    <scope>NUCLEOTIDE SEQUENCE</scope>
    <source>
        <strain evidence="4">HT99</strain>
    </source>
</reference>
<feature type="repeat" description="ANK" evidence="1">
    <location>
        <begin position="744"/>
        <end position="781"/>
    </location>
</feature>
<feature type="repeat" description="ANK" evidence="1">
    <location>
        <begin position="400"/>
        <end position="432"/>
    </location>
</feature>
<proteinExistence type="predicted"/>
<dbReference type="STRING" id="295108.HT99x_01873"/>
<comment type="caution">
    <text evidence="3">The sequence shown here is derived from an EMBL/GenBank/DDBJ whole genome shotgun (WGS) entry which is preliminary data.</text>
</comment>
<feature type="repeat" description="ANK" evidence="1">
    <location>
        <begin position="678"/>
        <end position="711"/>
    </location>
</feature>
<reference evidence="4" key="3">
    <citation type="submission" date="2021-06" db="EMBL/GenBank/DDBJ databases">
        <title>Genomic Description and Analysis of Intracellular Bacteria, Candidatus Berkiella cookevillensis and Candidatus Berkiella aquae.</title>
        <authorList>
            <person name="Kidane D.T."/>
            <person name="Mehari Y.T."/>
            <person name="Rice F.C."/>
            <person name="Arivett B.A."/>
            <person name="Farone A.L."/>
            <person name="Berk S.G."/>
            <person name="Farone M.B."/>
        </authorList>
    </citation>
    <scope>NUCLEOTIDE SEQUENCE</scope>
    <source>
        <strain evidence="4">HT99</strain>
    </source>
</reference>
<dbReference type="SUPFAM" id="SSF48403">
    <property type="entry name" value="Ankyrin repeat"/>
    <property type="match status" value="2"/>
</dbReference>
<dbReference type="RefSeq" id="WP_075066498.1">
    <property type="nucleotide sequence ID" value="NZ_LKAJ02000001.1"/>
</dbReference>
<feature type="coiled-coil region" evidence="2">
    <location>
        <begin position="230"/>
        <end position="257"/>
    </location>
</feature>